<dbReference type="Proteomes" id="UP000799771">
    <property type="component" value="Unassembled WGS sequence"/>
</dbReference>
<accession>A0A6A6AJS5</accession>
<evidence type="ECO:0000313" key="1">
    <source>
        <dbReference type="EMBL" id="KAF2131368.1"/>
    </source>
</evidence>
<dbReference type="RefSeq" id="XP_033525755.1">
    <property type="nucleotide sequence ID" value="XM_033670237.1"/>
</dbReference>
<dbReference type="GeneID" id="54410669"/>
<dbReference type="AlphaFoldDB" id="A0A6A6AJS5"/>
<reference evidence="1" key="1">
    <citation type="journal article" date="2020" name="Stud. Mycol.">
        <title>101 Dothideomycetes genomes: a test case for predicting lifestyles and emergence of pathogens.</title>
        <authorList>
            <person name="Haridas S."/>
            <person name="Albert R."/>
            <person name="Binder M."/>
            <person name="Bloem J."/>
            <person name="Labutti K."/>
            <person name="Salamov A."/>
            <person name="Andreopoulos B."/>
            <person name="Baker S."/>
            <person name="Barry K."/>
            <person name="Bills G."/>
            <person name="Bluhm B."/>
            <person name="Cannon C."/>
            <person name="Castanera R."/>
            <person name="Culley D."/>
            <person name="Daum C."/>
            <person name="Ezra D."/>
            <person name="Gonzalez J."/>
            <person name="Henrissat B."/>
            <person name="Kuo A."/>
            <person name="Liang C."/>
            <person name="Lipzen A."/>
            <person name="Lutzoni F."/>
            <person name="Magnuson J."/>
            <person name="Mondo S."/>
            <person name="Nolan M."/>
            <person name="Ohm R."/>
            <person name="Pangilinan J."/>
            <person name="Park H.-J."/>
            <person name="Ramirez L."/>
            <person name="Alfaro M."/>
            <person name="Sun H."/>
            <person name="Tritt A."/>
            <person name="Yoshinaga Y."/>
            <person name="Zwiers L.-H."/>
            <person name="Turgeon B."/>
            <person name="Goodwin S."/>
            <person name="Spatafora J."/>
            <person name="Crous P."/>
            <person name="Grigoriev I."/>
        </authorList>
    </citation>
    <scope>NUCLEOTIDE SEQUENCE</scope>
    <source>
        <strain evidence="1">CBS 119687</strain>
    </source>
</reference>
<sequence>MPASIGLAMRIGMFLSNLSSTSTCGSVTKSIETETRSLMGVFELYCMDNKINHFWNNSGGESDSTEINKG</sequence>
<name>A0A6A6AJS5_9PLEO</name>
<gene>
    <name evidence="1" type="ORF">P153DRAFT_383479</name>
</gene>
<evidence type="ECO:0000313" key="2">
    <source>
        <dbReference type="Proteomes" id="UP000799771"/>
    </source>
</evidence>
<organism evidence="1 2">
    <name type="scientific">Dothidotthia symphoricarpi CBS 119687</name>
    <dbReference type="NCBI Taxonomy" id="1392245"/>
    <lineage>
        <taxon>Eukaryota</taxon>
        <taxon>Fungi</taxon>
        <taxon>Dikarya</taxon>
        <taxon>Ascomycota</taxon>
        <taxon>Pezizomycotina</taxon>
        <taxon>Dothideomycetes</taxon>
        <taxon>Pleosporomycetidae</taxon>
        <taxon>Pleosporales</taxon>
        <taxon>Dothidotthiaceae</taxon>
        <taxon>Dothidotthia</taxon>
    </lineage>
</organism>
<proteinExistence type="predicted"/>
<protein>
    <submittedName>
        <fullName evidence="1">Uncharacterized protein</fullName>
    </submittedName>
</protein>
<keyword evidence="2" id="KW-1185">Reference proteome</keyword>
<dbReference type="EMBL" id="ML977502">
    <property type="protein sequence ID" value="KAF2131368.1"/>
    <property type="molecule type" value="Genomic_DNA"/>
</dbReference>